<dbReference type="CDD" id="cd06257">
    <property type="entry name" value="DnaJ"/>
    <property type="match status" value="1"/>
</dbReference>
<feature type="region of interest" description="Disordered" evidence="1">
    <location>
        <begin position="127"/>
        <end position="151"/>
    </location>
</feature>
<dbReference type="SMART" id="SM00271">
    <property type="entry name" value="DnaJ"/>
    <property type="match status" value="1"/>
</dbReference>
<dbReference type="InterPro" id="IPR001623">
    <property type="entry name" value="DnaJ_domain"/>
</dbReference>
<gene>
    <name evidence="3" type="ORF">MEBOL_006711</name>
</gene>
<feature type="compositionally biased region" description="Pro residues" evidence="1">
    <location>
        <begin position="89"/>
        <end position="101"/>
    </location>
</feature>
<protein>
    <submittedName>
        <fullName evidence="3">Molecular chaperone DnaJ</fullName>
    </submittedName>
</protein>
<proteinExistence type="predicted"/>
<dbReference type="InterPro" id="IPR018253">
    <property type="entry name" value="DnaJ_domain_CS"/>
</dbReference>
<dbReference type="EMBL" id="CP022163">
    <property type="protein sequence ID" value="ATB33222.1"/>
    <property type="molecule type" value="Genomic_DNA"/>
</dbReference>
<name>A0A250IPR0_9BACT</name>
<dbReference type="PRINTS" id="PR00625">
    <property type="entry name" value="JDOMAIN"/>
</dbReference>
<dbReference type="PANTHER" id="PTHR44825:SF1">
    <property type="entry name" value="DNAJ HOMOLOG SUBFAMILY C MEMBER 4"/>
    <property type="match status" value="1"/>
</dbReference>
<accession>A0A250IPR0</accession>
<dbReference type="Proteomes" id="UP000217289">
    <property type="component" value="Chromosome"/>
</dbReference>
<dbReference type="KEGG" id="mbd:MEBOL_006711"/>
<dbReference type="SUPFAM" id="SSF46565">
    <property type="entry name" value="Chaperone J-domain"/>
    <property type="match status" value="1"/>
</dbReference>
<evidence type="ECO:0000259" key="2">
    <source>
        <dbReference type="PROSITE" id="PS50076"/>
    </source>
</evidence>
<feature type="domain" description="J" evidence="2">
    <location>
        <begin position="2"/>
        <end position="67"/>
    </location>
</feature>
<organism evidence="3 4">
    <name type="scientific">Melittangium boletus DSM 14713</name>
    <dbReference type="NCBI Taxonomy" id="1294270"/>
    <lineage>
        <taxon>Bacteria</taxon>
        <taxon>Pseudomonadati</taxon>
        <taxon>Myxococcota</taxon>
        <taxon>Myxococcia</taxon>
        <taxon>Myxococcales</taxon>
        <taxon>Cystobacterineae</taxon>
        <taxon>Archangiaceae</taxon>
        <taxon>Melittangium</taxon>
    </lineage>
</organism>
<dbReference type="InterPro" id="IPR036869">
    <property type="entry name" value="J_dom_sf"/>
</dbReference>
<feature type="region of interest" description="Disordered" evidence="1">
    <location>
        <begin position="74"/>
        <end position="107"/>
    </location>
</feature>
<reference evidence="3 4" key="1">
    <citation type="submission" date="2017-06" db="EMBL/GenBank/DDBJ databases">
        <authorList>
            <person name="Kim H.J."/>
            <person name="Triplett B.A."/>
        </authorList>
    </citation>
    <scope>NUCLEOTIDE SEQUENCE [LARGE SCALE GENOMIC DNA]</scope>
    <source>
        <strain evidence="3 4">DSM 14713</strain>
    </source>
</reference>
<evidence type="ECO:0000313" key="3">
    <source>
        <dbReference type="EMBL" id="ATB33222.1"/>
    </source>
</evidence>
<sequence length="151" mass="16915">MSHYETLDITATATPDDIKKAFRQLARDTHPDHHPGDPLKEERFKAITAAYEVLSDPAARKRYDAKLAFENMKERWRTAQEEHARQAPAPSPPPATPSPAPPKEENTSVWGLLFGLGVAAFALHKMSQASDTQWDSNVERNRGPDGRFRPS</sequence>
<feature type="compositionally biased region" description="Polar residues" evidence="1">
    <location>
        <begin position="127"/>
        <end position="136"/>
    </location>
</feature>
<evidence type="ECO:0000313" key="4">
    <source>
        <dbReference type="Proteomes" id="UP000217289"/>
    </source>
</evidence>
<dbReference type="Pfam" id="PF00226">
    <property type="entry name" value="DnaJ"/>
    <property type="match status" value="1"/>
</dbReference>
<dbReference type="AlphaFoldDB" id="A0A250IPR0"/>
<dbReference type="PROSITE" id="PS50076">
    <property type="entry name" value="DNAJ_2"/>
    <property type="match status" value="1"/>
</dbReference>
<dbReference type="OrthoDB" id="9779622at2"/>
<keyword evidence="4" id="KW-1185">Reference proteome</keyword>
<dbReference type="Gene3D" id="1.10.287.110">
    <property type="entry name" value="DnaJ domain"/>
    <property type="match status" value="1"/>
</dbReference>
<dbReference type="PROSITE" id="PS00636">
    <property type="entry name" value="DNAJ_1"/>
    <property type="match status" value="1"/>
</dbReference>
<dbReference type="PANTHER" id="PTHR44825">
    <property type="match status" value="1"/>
</dbReference>
<feature type="compositionally biased region" description="Basic and acidic residues" evidence="1">
    <location>
        <begin position="137"/>
        <end position="151"/>
    </location>
</feature>
<evidence type="ECO:0000256" key="1">
    <source>
        <dbReference type="SAM" id="MobiDB-lite"/>
    </source>
</evidence>
<feature type="compositionally biased region" description="Basic and acidic residues" evidence="1">
    <location>
        <begin position="74"/>
        <end position="85"/>
    </location>
</feature>
<dbReference type="InterPro" id="IPR052763">
    <property type="entry name" value="DnaJ_C4"/>
</dbReference>